<dbReference type="SUPFAM" id="SSF64268">
    <property type="entry name" value="PX domain"/>
    <property type="match status" value="1"/>
</dbReference>
<feature type="region of interest" description="Disordered" evidence="1">
    <location>
        <begin position="683"/>
        <end position="738"/>
    </location>
</feature>
<feature type="domain" description="Protein kinase" evidence="2">
    <location>
        <begin position="927"/>
        <end position="1226"/>
    </location>
</feature>
<dbReference type="InterPro" id="IPR036181">
    <property type="entry name" value="MIT_dom_sf"/>
</dbReference>
<evidence type="ECO:0000313" key="4">
    <source>
        <dbReference type="EMBL" id="OWF43526.1"/>
    </source>
</evidence>
<dbReference type="PANTHER" id="PTHR15508:SF8">
    <property type="entry name" value="LD24550P"/>
    <property type="match status" value="1"/>
</dbReference>
<feature type="compositionally biased region" description="Basic and acidic residues" evidence="1">
    <location>
        <begin position="869"/>
        <end position="880"/>
    </location>
</feature>
<feature type="compositionally biased region" description="Basic and acidic residues" evidence="1">
    <location>
        <begin position="970"/>
        <end position="1002"/>
    </location>
</feature>
<dbReference type="InterPro" id="IPR011009">
    <property type="entry name" value="Kinase-like_dom_sf"/>
</dbReference>
<dbReference type="InterPro" id="IPR000719">
    <property type="entry name" value="Prot_kinase_dom"/>
</dbReference>
<dbReference type="EMBL" id="NEDP02005069">
    <property type="protein sequence ID" value="OWF43526.1"/>
    <property type="molecule type" value="Genomic_DNA"/>
</dbReference>
<dbReference type="PROSITE" id="PS50195">
    <property type="entry name" value="PX"/>
    <property type="match status" value="1"/>
</dbReference>
<evidence type="ECO:0000259" key="3">
    <source>
        <dbReference type="PROSITE" id="PS50195"/>
    </source>
</evidence>
<feature type="compositionally biased region" description="Basic and acidic residues" evidence="1">
    <location>
        <begin position="707"/>
        <end position="716"/>
    </location>
</feature>
<comment type="caution">
    <text evidence="4">The sequence shown here is derived from an EMBL/GenBank/DDBJ whole genome shotgun (WGS) entry which is preliminary data.</text>
</comment>
<dbReference type="AlphaFoldDB" id="A0A210Q458"/>
<dbReference type="Gene3D" id="3.30.1520.10">
    <property type="entry name" value="Phox-like domain"/>
    <property type="match status" value="1"/>
</dbReference>
<protein>
    <submittedName>
        <fullName evidence="4">Ribosomal protein S6 kinase delta-1</fullName>
    </submittedName>
</protein>
<keyword evidence="4" id="KW-0418">Kinase</keyword>
<dbReference type="InterPro" id="IPR001683">
    <property type="entry name" value="PX_dom"/>
</dbReference>
<dbReference type="Gene3D" id="1.10.510.10">
    <property type="entry name" value="Transferase(Phosphotransferase) domain 1"/>
    <property type="match status" value="1"/>
</dbReference>
<accession>A0A210Q458</accession>
<evidence type="ECO:0000256" key="1">
    <source>
        <dbReference type="SAM" id="MobiDB-lite"/>
    </source>
</evidence>
<proteinExistence type="predicted"/>
<feature type="compositionally biased region" description="Polar residues" evidence="1">
    <location>
        <begin position="881"/>
        <end position="901"/>
    </location>
</feature>
<dbReference type="InterPro" id="IPR036871">
    <property type="entry name" value="PX_dom_sf"/>
</dbReference>
<dbReference type="SMART" id="SM00312">
    <property type="entry name" value="PX"/>
    <property type="match status" value="1"/>
</dbReference>
<feature type="region of interest" description="Disordered" evidence="1">
    <location>
        <begin position="355"/>
        <end position="405"/>
    </location>
</feature>
<dbReference type="SUPFAM" id="SSF116846">
    <property type="entry name" value="MIT domain"/>
    <property type="match status" value="1"/>
</dbReference>
<evidence type="ECO:0000313" key="5">
    <source>
        <dbReference type="Proteomes" id="UP000242188"/>
    </source>
</evidence>
<dbReference type="GO" id="GO:0035091">
    <property type="term" value="F:phosphatidylinositol binding"/>
    <property type="evidence" value="ECO:0007669"/>
    <property type="project" value="InterPro"/>
</dbReference>
<feature type="compositionally biased region" description="Polar residues" evidence="1">
    <location>
        <begin position="782"/>
        <end position="794"/>
    </location>
</feature>
<feature type="compositionally biased region" description="Polar residues" evidence="1">
    <location>
        <begin position="689"/>
        <end position="700"/>
    </location>
</feature>
<feature type="compositionally biased region" description="Polar residues" evidence="1">
    <location>
        <begin position="723"/>
        <end position="732"/>
    </location>
</feature>
<dbReference type="InterPro" id="IPR007330">
    <property type="entry name" value="MIT_dom"/>
</dbReference>
<dbReference type="Gene3D" id="1.20.58.80">
    <property type="entry name" value="Phosphotransferase system, lactose/cellobiose-type IIA subunit"/>
    <property type="match status" value="1"/>
</dbReference>
<dbReference type="Pfam" id="PF00787">
    <property type="entry name" value="PX"/>
    <property type="match status" value="1"/>
</dbReference>
<dbReference type="OrthoDB" id="1278353at2759"/>
<dbReference type="Proteomes" id="UP000242188">
    <property type="component" value="Unassembled WGS sequence"/>
</dbReference>
<sequence length="1239" mass="137784">MAAKSKDRLWQFDVSDPTKHPDGFTVYKVSCKVFQIHSPESLTEILLWKRYNDFKNLFRVMLALHRALHRKEEFPKFAKPKLFGRFEDSVIEERRISALQLLNFIGNQPHLHKSKAFQEFLKGGKQRHGLFGSTMKPSKLDILSPDSTSSTESEDSLNKSGSDLLQPVKHPPSDQNNVTDDSNTDGDSEHSDQKELRLEGVWNFPQIPDNISLNSYDDDVEDADVESNLSASLPDTDIAYFDPLSTDDLESKTDIHTNGSWLFAAMNTCAEMDTEDLRDDTDSTTPSDTDAGIQIDFDEKTEEMMTSTDTVIEVKIDGVDITESSSGSLKSSTQDLSEFDPLRMRSESSIEYGKGDLDLSHATGKGSASSLSNSVTSSATSSPVHKVGRSPHRVRSQTGESVSTMDLGGKEDYIYMAANQICQAQDHEANGRYELAFSSYKSGVGILLQGVQGDKNRARRDAVRRKTAQYLIKAEDLYNRHLAKESLDQKRWAADGDLSPLSEVDPSLALLKGSTGELKNYKVLGTVDKVLLVMDKSTDDTYIMKTIHKSSTCTTRSKTILPVSCPYMVGLHKFYETDNAIHLLLQYAAGGKLWTYIGAYLQSSRGNPRDNAPGLVTDRDLYTHAYMGQKIHSSDNSVLDSSKLEGGKQQADMDNVCKDKEFAALHMKYTKDNETCVYSANKPGIVPTDSESNVPGQMSKPSDGEIICDKDKSPADKKRRNHTLSSISSLDNQDMGDTDISDFKPCQLDHKDFQISDILENTKSNLDCFSINSIESNEGVQRMDSNASDNTTFESIPEESEVSPKHKPHFEDDVFDGGKVSHTQEIRENVPEDDADIIVKNAKELIKSVERTLSVVDGEVEEAISPKKLSDFGSDSKRDISSVQDSNDLSSGTPTSQSISDLQDDRVRGQDSASLAEDYDSSNETSIYDLNRSNEGQGSDTSDGEQMKAMSDSPKKDPSELEQVSVELLEDSKDRSNTLVKPKSDPDLTSRKYSDLDRKESRSSTFTEHSLTRHPTPPKKLSLNRMNSKDLCRSASMERELTSPLKTRHRNFSGLFQQLDLATSSPEQVHLPESCIQQWAAEMVVALSRLHAEGIFCRDLKPNNILLGERGHILLTYFCQISTTETDVDFEAVDQLYVAPEVRSICGYTDVCDWWSLGSLLYELLTGRSLLSCHPGGITSHTQLYIPESMSSEARGLLHQLLCYNPRERLGAGINGAEEIKAHPFFSGVNWNALENQCT</sequence>
<dbReference type="Pfam" id="PF04212">
    <property type="entry name" value="MIT"/>
    <property type="match status" value="1"/>
</dbReference>
<dbReference type="GO" id="GO:0004672">
    <property type="term" value="F:protein kinase activity"/>
    <property type="evidence" value="ECO:0007669"/>
    <property type="project" value="InterPro"/>
</dbReference>
<feature type="compositionally biased region" description="Polar residues" evidence="1">
    <location>
        <begin position="922"/>
        <end position="941"/>
    </location>
</feature>
<name>A0A210Q458_MIZYE</name>
<organism evidence="4 5">
    <name type="scientific">Mizuhopecten yessoensis</name>
    <name type="common">Japanese scallop</name>
    <name type="synonym">Patinopecten yessoensis</name>
    <dbReference type="NCBI Taxonomy" id="6573"/>
    <lineage>
        <taxon>Eukaryota</taxon>
        <taxon>Metazoa</taxon>
        <taxon>Spiralia</taxon>
        <taxon>Lophotrochozoa</taxon>
        <taxon>Mollusca</taxon>
        <taxon>Bivalvia</taxon>
        <taxon>Autobranchia</taxon>
        <taxon>Pteriomorphia</taxon>
        <taxon>Pectinida</taxon>
        <taxon>Pectinoidea</taxon>
        <taxon>Pectinidae</taxon>
        <taxon>Mizuhopecten</taxon>
    </lineage>
</organism>
<feature type="compositionally biased region" description="Low complexity" evidence="1">
    <location>
        <begin position="367"/>
        <end position="382"/>
    </location>
</feature>
<dbReference type="PROSITE" id="PS50011">
    <property type="entry name" value="PROTEIN_KINASE_DOM"/>
    <property type="match status" value="1"/>
</dbReference>
<dbReference type="InterPro" id="IPR051866">
    <property type="entry name" value="Intracell_Sig-Traffick_Protein"/>
</dbReference>
<dbReference type="STRING" id="6573.A0A210Q458"/>
<reference evidence="4 5" key="1">
    <citation type="journal article" date="2017" name="Nat. Ecol. Evol.">
        <title>Scallop genome provides insights into evolution of bilaterian karyotype and development.</title>
        <authorList>
            <person name="Wang S."/>
            <person name="Zhang J."/>
            <person name="Jiao W."/>
            <person name="Li J."/>
            <person name="Xun X."/>
            <person name="Sun Y."/>
            <person name="Guo X."/>
            <person name="Huan P."/>
            <person name="Dong B."/>
            <person name="Zhang L."/>
            <person name="Hu X."/>
            <person name="Sun X."/>
            <person name="Wang J."/>
            <person name="Zhao C."/>
            <person name="Wang Y."/>
            <person name="Wang D."/>
            <person name="Huang X."/>
            <person name="Wang R."/>
            <person name="Lv J."/>
            <person name="Li Y."/>
            <person name="Zhang Z."/>
            <person name="Liu B."/>
            <person name="Lu W."/>
            <person name="Hui Y."/>
            <person name="Liang J."/>
            <person name="Zhou Z."/>
            <person name="Hou R."/>
            <person name="Li X."/>
            <person name="Liu Y."/>
            <person name="Li H."/>
            <person name="Ning X."/>
            <person name="Lin Y."/>
            <person name="Zhao L."/>
            <person name="Xing Q."/>
            <person name="Dou J."/>
            <person name="Li Y."/>
            <person name="Mao J."/>
            <person name="Guo H."/>
            <person name="Dou H."/>
            <person name="Li T."/>
            <person name="Mu C."/>
            <person name="Jiang W."/>
            <person name="Fu Q."/>
            <person name="Fu X."/>
            <person name="Miao Y."/>
            <person name="Liu J."/>
            <person name="Yu Q."/>
            <person name="Li R."/>
            <person name="Liao H."/>
            <person name="Li X."/>
            <person name="Kong Y."/>
            <person name="Jiang Z."/>
            <person name="Chourrout D."/>
            <person name="Li R."/>
            <person name="Bao Z."/>
        </authorList>
    </citation>
    <scope>NUCLEOTIDE SEQUENCE [LARGE SCALE GENOMIC DNA]</scope>
    <source>
        <strain evidence="4 5">PY_sf001</strain>
    </source>
</reference>
<gene>
    <name evidence="4" type="ORF">KP79_PYT09510</name>
</gene>
<dbReference type="Pfam" id="PF00069">
    <property type="entry name" value="Pkinase"/>
    <property type="match status" value="1"/>
</dbReference>
<keyword evidence="5" id="KW-1185">Reference proteome</keyword>
<dbReference type="Gene3D" id="3.30.200.20">
    <property type="entry name" value="Phosphorylase Kinase, domain 1"/>
    <property type="match status" value="1"/>
</dbReference>
<keyword evidence="4" id="KW-0808">Transferase</keyword>
<evidence type="ECO:0000259" key="2">
    <source>
        <dbReference type="PROSITE" id="PS50011"/>
    </source>
</evidence>
<dbReference type="SMART" id="SM00220">
    <property type="entry name" value="S_TKc"/>
    <property type="match status" value="1"/>
</dbReference>
<feature type="domain" description="PX" evidence="3">
    <location>
        <begin position="5"/>
        <end position="128"/>
    </location>
</feature>
<dbReference type="PANTHER" id="PTHR15508">
    <property type="entry name" value="RIBOSOMAL PROTEIN S6 KINASE"/>
    <property type="match status" value="1"/>
</dbReference>
<dbReference type="SUPFAM" id="SSF56112">
    <property type="entry name" value="Protein kinase-like (PK-like)"/>
    <property type="match status" value="2"/>
</dbReference>
<feature type="region of interest" description="Disordered" evidence="1">
    <location>
        <begin position="131"/>
        <end position="193"/>
    </location>
</feature>
<dbReference type="SMART" id="SM00745">
    <property type="entry name" value="MIT"/>
    <property type="match status" value="1"/>
</dbReference>
<feature type="region of interest" description="Disordered" evidence="1">
    <location>
        <begin position="869"/>
        <end position="1024"/>
    </location>
</feature>
<dbReference type="CDD" id="cd02677">
    <property type="entry name" value="MIT_SNX15"/>
    <property type="match status" value="1"/>
</dbReference>
<feature type="compositionally biased region" description="Basic residues" evidence="1">
    <location>
        <begin position="386"/>
        <end position="395"/>
    </location>
</feature>
<feature type="region of interest" description="Disordered" evidence="1">
    <location>
        <begin position="782"/>
        <end position="808"/>
    </location>
</feature>
<dbReference type="GO" id="GO:0005524">
    <property type="term" value="F:ATP binding"/>
    <property type="evidence" value="ECO:0007669"/>
    <property type="project" value="InterPro"/>
</dbReference>